<name>A0A2G9UF64_TELCI</name>
<sequence>MGSPRKIRVASRVVGQGRRSTTRDAVAADMAVGSNIWETWNRISYQVFEAIVRDDARLAQHDASFQPNNTWLCVPQLIANLACLTSVAAASNGPGEPLRRELMNESAEAGSAASKMITFKSGIFESESVFTMSGSPDVS</sequence>
<proteinExistence type="predicted"/>
<protein>
    <submittedName>
        <fullName evidence="1">Uncharacterized protein</fullName>
    </submittedName>
</protein>
<evidence type="ECO:0000313" key="2">
    <source>
        <dbReference type="Proteomes" id="UP000230423"/>
    </source>
</evidence>
<reference evidence="1 2" key="1">
    <citation type="submission" date="2015-09" db="EMBL/GenBank/DDBJ databases">
        <title>Draft genome of the parasitic nematode Teladorsagia circumcincta isolate WARC Sus (inbred).</title>
        <authorList>
            <person name="Mitreva M."/>
        </authorList>
    </citation>
    <scope>NUCLEOTIDE SEQUENCE [LARGE SCALE GENOMIC DNA]</scope>
    <source>
        <strain evidence="1 2">S</strain>
    </source>
</reference>
<gene>
    <name evidence="1" type="ORF">TELCIR_09309</name>
</gene>
<organism evidence="1 2">
    <name type="scientific">Teladorsagia circumcincta</name>
    <name type="common">Brown stomach worm</name>
    <name type="synonym">Ostertagia circumcincta</name>
    <dbReference type="NCBI Taxonomy" id="45464"/>
    <lineage>
        <taxon>Eukaryota</taxon>
        <taxon>Metazoa</taxon>
        <taxon>Ecdysozoa</taxon>
        <taxon>Nematoda</taxon>
        <taxon>Chromadorea</taxon>
        <taxon>Rhabditida</taxon>
        <taxon>Rhabditina</taxon>
        <taxon>Rhabditomorpha</taxon>
        <taxon>Strongyloidea</taxon>
        <taxon>Trichostrongylidae</taxon>
        <taxon>Teladorsagia</taxon>
    </lineage>
</organism>
<dbReference type="OrthoDB" id="5866850at2759"/>
<accession>A0A2G9UF64</accession>
<dbReference type="Proteomes" id="UP000230423">
    <property type="component" value="Unassembled WGS sequence"/>
</dbReference>
<dbReference type="AlphaFoldDB" id="A0A2G9UF64"/>
<evidence type="ECO:0000313" key="1">
    <source>
        <dbReference type="EMBL" id="PIO68888.1"/>
    </source>
</evidence>
<dbReference type="EMBL" id="KZ346877">
    <property type="protein sequence ID" value="PIO68888.1"/>
    <property type="molecule type" value="Genomic_DNA"/>
</dbReference>
<keyword evidence="2" id="KW-1185">Reference proteome</keyword>